<accession>A0A935Q3W9</accession>
<dbReference type="Gene3D" id="3.40.50.300">
    <property type="entry name" value="P-loop containing nucleotide triphosphate hydrolases"/>
    <property type="match status" value="2"/>
</dbReference>
<evidence type="ECO:0000256" key="7">
    <source>
        <dbReference type="ARBA" id="ARBA00022840"/>
    </source>
</evidence>
<dbReference type="GO" id="GO:0008854">
    <property type="term" value="F:exodeoxyribonuclease V activity"/>
    <property type="evidence" value="ECO:0007669"/>
    <property type="project" value="InterPro"/>
</dbReference>
<evidence type="ECO:0000256" key="10">
    <source>
        <dbReference type="HAMAP-Rule" id="MF_01486"/>
    </source>
</evidence>
<dbReference type="PANTHER" id="PTHR30591">
    <property type="entry name" value="RECBCD ENZYME SUBUNIT RECC"/>
    <property type="match status" value="1"/>
</dbReference>
<evidence type="ECO:0000256" key="9">
    <source>
        <dbReference type="ARBA" id="ARBA00023204"/>
    </source>
</evidence>
<keyword evidence="9 10" id="KW-0234">DNA repair</keyword>
<dbReference type="GO" id="GO:0009338">
    <property type="term" value="C:exodeoxyribonuclease V complex"/>
    <property type="evidence" value="ECO:0007669"/>
    <property type="project" value="InterPro"/>
</dbReference>
<keyword evidence="1 10" id="KW-0540">Nuclease</keyword>
<dbReference type="Pfam" id="PF17946">
    <property type="entry name" value="RecC_C"/>
    <property type="match status" value="1"/>
</dbReference>
<dbReference type="NCBIfam" id="TIGR01450">
    <property type="entry name" value="recC"/>
    <property type="match status" value="1"/>
</dbReference>
<dbReference type="EMBL" id="JADJMH010000040">
    <property type="protein sequence ID" value="MBK7677772.1"/>
    <property type="molecule type" value="Genomic_DNA"/>
</dbReference>
<dbReference type="Proteomes" id="UP000697998">
    <property type="component" value="Unassembled WGS sequence"/>
</dbReference>
<keyword evidence="7 10" id="KW-0067">ATP-binding</keyword>
<protein>
    <recommendedName>
        <fullName evidence="10">RecBCD enzyme subunit RecC</fullName>
    </recommendedName>
    <alternativeName>
        <fullName evidence="10">Exonuclease V subunit RecC</fullName>
        <shortName evidence="10">ExoV subunit RecC</shortName>
    </alternativeName>
    <alternativeName>
        <fullName evidence="10">Helicase/nuclease RecBCD subunit RecC</fullName>
    </alternativeName>
</protein>
<dbReference type="InterPro" id="IPR006697">
    <property type="entry name" value="RecC"/>
</dbReference>
<dbReference type="SUPFAM" id="SSF52980">
    <property type="entry name" value="Restriction endonuclease-like"/>
    <property type="match status" value="1"/>
</dbReference>
<dbReference type="Gene3D" id="1.10.10.160">
    <property type="match status" value="1"/>
</dbReference>
<comment type="miscellaneous">
    <text evidence="10">In the RecBCD complex, RecB has a slow 3'-5' helicase, an exonuclease activity and loads RecA onto ssDNA, RecD has a fast 5'-3' helicase activity, while RecC stimulates the ATPase and processivity of the RecB helicase and contributes to recognition of the Chi site.</text>
</comment>
<dbReference type="GO" id="GO:0003678">
    <property type="term" value="F:DNA helicase activity"/>
    <property type="evidence" value="ECO:0007669"/>
    <property type="project" value="UniProtKB-UniRule"/>
</dbReference>
<dbReference type="GO" id="GO:0000724">
    <property type="term" value="P:double-strand break repair via homologous recombination"/>
    <property type="evidence" value="ECO:0007669"/>
    <property type="project" value="UniProtKB-UniRule"/>
</dbReference>
<comment type="similarity">
    <text evidence="10">Belongs to the RecC family.</text>
</comment>
<evidence type="ECO:0000256" key="5">
    <source>
        <dbReference type="ARBA" id="ARBA00022806"/>
    </source>
</evidence>
<gene>
    <name evidence="10 12" type="primary">recC</name>
    <name evidence="12" type="ORF">IPJ27_25220</name>
</gene>
<name>A0A935Q3W9_9PROT</name>
<evidence type="ECO:0000256" key="6">
    <source>
        <dbReference type="ARBA" id="ARBA00022839"/>
    </source>
</evidence>
<dbReference type="HAMAP" id="MF_01486">
    <property type="entry name" value="RecC"/>
    <property type="match status" value="1"/>
</dbReference>
<comment type="subunit">
    <text evidence="10">Heterotrimer of RecB, RecC and RecD. All subunits contribute to DNA-binding.</text>
</comment>
<evidence type="ECO:0000313" key="12">
    <source>
        <dbReference type="EMBL" id="MBK7677772.1"/>
    </source>
</evidence>
<keyword evidence="5 10" id="KW-0347">Helicase</keyword>
<dbReference type="InterPro" id="IPR027417">
    <property type="entry name" value="P-loop_NTPase"/>
</dbReference>
<organism evidence="12 13">
    <name type="scientific">Candidatus Accumulibacter proximus</name>
    <dbReference type="NCBI Taxonomy" id="2954385"/>
    <lineage>
        <taxon>Bacteria</taxon>
        <taxon>Pseudomonadati</taxon>
        <taxon>Pseudomonadota</taxon>
        <taxon>Betaproteobacteria</taxon>
        <taxon>Candidatus Accumulibacter</taxon>
    </lineage>
</organism>
<dbReference type="SUPFAM" id="SSF52540">
    <property type="entry name" value="P-loop containing nucleoside triphosphate hydrolases"/>
    <property type="match status" value="2"/>
</dbReference>
<dbReference type="InterPro" id="IPR011335">
    <property type="entry name" value="Restrct_endonuc-II-like"/>
</dbReference>
<dbReference type="Gene3D" id="3.40.50.10930">
    <property type="match status" value="1"/>
</dbReference>
<evidence type="ECO:0000256" key="4">
    <source>
        <dbReference type="ARBA" id="ARBA00022801"/>
    </source>
</evidence>
<evidence type="ECO:0000256" key="8">
    <source>
        <dbReference type="ARBA" id="ARBA00023125"/>
    </source>
</evidence>
<dbReference type="InterPro" id="IPR013986">
    <property type="entry name" value="DExx_box_DNA_helicase_dom_sf"/>
</dbReference>
<keyword evidence="8 10" id="KW-0238">DNA-binding</keyword>
<dbReference type="PIRSF" id="PIRSF000980">
    <property type="entry name" value="RecC"/>
    <property type="match status" value="1"/>
</dbReference>
<dbReference type="GO" id="GO:0003677">
    <property type="term" value="F:DNA binding"/>
    <property type="evidence" value="ECO:0007669"/>
    <property type="project" value="UniProtKB-UniRule"/>
</dbReference>
<feature type="domain" description="RecC C-terminal" evidence="11">
    <location>
        <begin position="826"/>
        <end position="1052"/>
    </location>
</feature>
<evidence type="ECO:0000259" key="11">
    <source>
        <dbReference type="Pfam" id="PF17946"/>
    </source>
</evidence>
<evidence type="ECO:0000313" key="13">
    <source>
        <dbReference type="Proteomes" id="UP000697998"/>
    </source>
</evidence>
<dbReference type="PANTHER" id="PTHR30591:SF1">
    <property type="entry name" value="RECBCD ENZYME SUBUNIT RECC"/>
    <property type="match status" value="1"/>
</dbReference>
<keyword evidence="6 10" id="KW-0269">Exonuclease</keyword>
<keyword evidence="2 10" id="KW-0547">Nucleotide-binding</keyword>
<dbReference type="InterPro" id="IPR041500">
    <property type="entry name" value="RecC_C"/>
</dbReference>
<sequence length="1113" mass="123181">MLRLTLSNRFEFLLESLLERLAEEACSPLTAQQVIIPSTALRRRVELTCADHQGICANIDFSYLAQWLWKQIGQLVDIQEESPFSPALLAWRVFERLGDRRFTDGHPRLARYLRDADPVMCLELAQRCATLIEHYITYRPHWLAAWSDGKRAGIPGLDAGRAEDEAWQSALWRCITAELGTPRQHPAVAFFRRIKQLGADAPAQAGLPTSASVFCPNTLPPLYLDILRQLSRWIDIRIFALNPCREYWFDVVDEKRLSYLAARKQDSHQEVGNALLAAWGKQTQAHIDLLFADDDSITEEDSVFLPAGGEHLLARLQNAILDLRELAPGSIELASDDRSIEVHVCHSLTRELEVLHDQLLAQFAAGEPPTPSQIVVLLPDLPAAAPLIDAVFGTAPAPRRIPYTITGLPQTRVNPIARVLDSLLALCGSRFAASVVFDLLQQPPVAARFAMEADDLDRIHDWIRDAGIRWGLDASSRSRLDLPATERHSFADGLHRLFLAYALGDEAAARNTVVAGRIAAANPEGDDAATLGRWWRFLHALAALRDDWSQARDASAWQHSLNEALSSFTRADNDLVDDLRSMRATINELHANMLRGGARSPLPLAVVHSALRTLLDDPGRGGVPGGVLTFSSLASLRALPYRVVCLLGMTDGAFPSANRPAEFDLMALRPQPGDRQRRLDERNLFLDLVLAARQRLYLSYSGRSIRDNSVVPPSVLLAELLDYVAAACARNPSDPASLDAARRRLTVEHPLQAFSAEYFVAGGDRRRRSFNAEYCEALRQGLGATAALAAGPRPAQDADDDELDAPESEAALPFFAGRLEPPPLEWRQVGLEQLLGFFSNPCRTLLVKRLNMALAVAEEELSDEEPFLPDYRGLQALSRRLLPVVLAGSDDDEVLTLAKAGNEFPPGPLGERLIIGEVARMRRFATELAPQLAEAPLPAVHAQFGYPLEGEMWQLAGALGDLRPAGLVRYRYDEVRPADYVAGWINHLFLCAAAPTDVSLQTTWHSRDGSYRLRACESSVARAHLGELLRLYRSGLSAPLHFFPKSAWAYITDGPAAARRRWTHSRNAAWGESADAAYRLALRGVAEPLDGDFEQCARTVFAPLLDHLEDSRR</sequence>
<evidence type="ECO:0000256" key="2">
    <source>
        <dbReference type="ARBA" id="ARBA00022741"/>
    </source>
</evidence>
<dbReference type="GO" id="GO:0005524">
    <property type="term" value="F:ATP binding"/>
    <property type="evidence" value="ECO:0007669"/>
    <property type="project" value="UniProtKB-UniRule"/>
</dbReference>
<evidence type="ECO:0000256" key="3">
    <source>
        <dbReference type="ARBA" id="ARBA00022763"/>
    </source>
</evidence>
<comment type="function">
    <text evidence="10">A helicase/nuclease that prepares dsDNA breaks (DSB) for recombinational DNA repair. Binds to DSBs and unwinds DNA via a highly rapid and processive ATP-dependent bidirectional helicase activity. Unwinds dsDNA until it encounters a Chi (crossover hotspot instigator) sequence from the 3' direction. Cuts ssDNA a few nucleotides 3' to the Chi site. The properties and activities of the enzyme are changed at Chi. The Chi-altered holoenzyme produces a long 3'-ssDNA overhang and facilitates RecA-binding to the ssDNA for homologous DNA recombination and repair. Holoenzyme degrades any linearized DNA that is unable to undergo homologous recombination. In the holoenzyme this subunit recognizes the wild-type Chi sequence, and when added to isolated RecB increases its ATP-dependent helicase processivity.</text>
</comment>
<keyword evidence="4 10" id="KW-0378">Hydrolase</keyword>
<comment type="caution">
    <text evidence="12">The sequence shown here is derived from an EMBL/GenBank/DDBJ whole genome shotgun (WGS) entry which is preliminary data.</text>
</comment>
<proteinExistence type="inferred from homology"/>
<evidence type="ECO:0000256" key="1">
    <source>
        <dbReference type="ARBA" id="ARBA00022722"/>
    </source>
</evidence>
<reference evidence="12 13" key="1">
    <citation type="submission" date="2020-10" db="EMBL/GenBank/DDBJ databases">
        <title>Connecting structure to function with the recovery of over 1000 high-quality activated sludge metagenome-assembled genomes encoding full-length rRNA genes using long-read sequencing.</title>
        <authorList>
            <person name="Singleton C.M."/>
            <person name="Petriglieri F."/>
            <person name="Kristensen J.M."/>
            <person name="Kirkegaard R.H."/>
            <person name="Michaelsen T.Y."/>
            <person name="Andersen M.H."/>
            <person name="Karst S.M."/>
            <person name="Dueholm M.S."/>
            <person name="Nielsen P.H."/>
            <person name="Albertsen M."/>
        </authorList>
    </citation>
    <scope>NUCLEOTIDE SEQUENCE [LARGE SCALE GENOMIC DNA]</scope>
    <source>
        <strain evidence="12">EsbW_18-Q3-R4-48_BATAC.285</strain>
    </source>
</reference>
<dbReference type="AlphaFoldDB" id="A0A935Q3W9"/>
<dbReference type="Pfam" id="PF04257">
    <property type="entry name" value="Exonuc_V_gamma"/>
    <property type="match status" value="1"/>
</dbReference>
<keyword evidence="3 10" id="KW-0227">DNA damage</keyword>